<comment type="caution">
    <text evidence="1">The sequence shown here is derived from an EMBL/GenBank/DDBJ whole genome shotgun (WGS) entry which is preliminary data.</text>
</comment>
<dbReference type="EMBL" id="DYXD01000099">
    <property type="protein sequence ID" value="HJF07403.1"/>
    <property type="molecule type" value="Genomic_DNA"/>
</dbReference>
<evidence type="ECO:0000313" key="1">
    <source>
        <dbReference type="EMBL" id="HJF07403.1"/>
    </source>
</evidence>
<organism evidence="1 2">
    <name type="scientific">Phocaeicola coprocola</name>
    <dbReference type="NCBI Taxonomy" id="310298"/>
    <lineage>
        <taxon>Bacteria</taxon>
        <taxon>Pseudomonadati</taxon>
        <taxon>Bacteroidota</taxon>
        <taxon>Bacteroidia</taxon>
        <taxon>Bacteroidales</taxon>
        <taxon>Bacteroidaceae</taxon>
        <taxon>Phocaeicola</taxon>
    </lineage>
</organism>
<sequence length="75" mass="9029">MNIKIPTFEKLKYIRQIQTSSPTQRKKIKILISLESENYRNNTIEGIKKVSQKFAQIKKSLYLRTAFERKRKQKQ</sequence>
<dbReference type="AlphaFoldDB" id="A0A921K2S3"/>
<accession>A0A921K2S3</accession>
<reference evidence="1" key="1">
    <citation type="journal article" date="2021" name="PeerJ">
        <title>Extensive microbial diversity within the chicken gut microbiome revealed by metagenomics and culture.</title>
        <authorList>
            <person name="Gilroy R."/>
            <person name="Ravi A."/>
            <person name="Getino M."/>
            <person name="Pursley I."/>
            <person name="Horton D.L."/>
            <person name="Alikhan N.F."/>
            <person name="Baker D."/>
            <person name="Gharbi K."/>
            <person name="Hall N."/>
            <person name="Watson M."/>
            <person name="Adriaenssens E.M."/>
            <person name="Foster-Nyarko E."/>
            <person name="Jarju S."/>
            <person name="Secka A."/>
            <person name="Antonio M."/>
            <person name="Oren A."/>
            <person name="Chaudhuri R.R."/>
            <person name="La Ragione R."/>
            <person name="Hildebrand F."/>
            <person name="Pallen M.J."/>
        </authorList>
    </citation>
    <scope>NUCLEOTIDE SEQUENCE</scope>
    <source>
        <strain evidence="1">CHK165-8395</strain>
    </source>
</reference>
<reference evidence="1" key="2">
    <citation type="submission" date="2021-09" db="EMBL/GenBank/DDBJ databases">
        <authorList>
            <person name="Gilroy R."/>
        </authorList>
    </citation>
    <scope>NUCLEOTIDE SEQUENCE</scope>
    <source>
        <strain evidence="1">CHK165-8395</strain>
    </source>
</reference>
<name>A0A921K2S3_9BACT</name>
<dbReference type="RefSeq" id="WP_317340297.1">
    <property type="nucleotide sequence ID" value="NZ_CAUWID010000061.1"/>
</dbReference>
<protein>
    <submittedName>
        <fullName evidence="1">Uncharacterized protein</fullName>
    </submittedName>
</protein>
<dbReference type="Proteomes" id="UP000718012">
    <property type="component" value="Unassembled WGS sequence"/>
</dbReference>
<gene>
    <name evidence="1" type="ORF">K8U81_04315</name>
</gene>
<proteinExistence type="predicted"/>
<evidence type="ECO:0000313" key="2">
    <source>
        <dbReference type="Proteomes" id="UP000718012"/>
    </source>
</evidence>